<protein>
    <submittedName>
        <fullName evidence="2">Uncharacterized protein</fullName>
    </submittedName>
</protein>
<organism evidence="2 3">
    <name type="scientific">Trifolium medium</name>
    <dbReference type="NCBI Taxonomy" id="97028"/>
    <lineage>
        <taxon>Eukaryota</taxon>
        <taxon>Viridiplantae</taxon>
        <taxon>Streptophyta</taxon>
        <taxon>Embryophyta</taxon>
        <taxon>Tracheophyta</taxon>
        <taxon>Spermatophyta</taxon>
        <taxon>Magnoliopsida</taxon>
        <taxon>eudicotyledons</taxon>
        <taxon>Gunneridae</taxon>
        <taxon>Pentapetalae</taxon>
        <taxon>rosids</taxon>
        <taxon>fabids</taxon>
        <taxon>Fabales</taxon>
        <taxon>Fabaceae</taxon>
        <taxon>Papilionoideae</taxon>
        <taxon>50 kb inversion clade</taxon>
        <taxon>NPAAA clade</taxon>
        <taxon>Hologalegina</taxon>
        <taxon>IRL clade</taxon>
        <taxon>Trifolieae</taxon>
        <taxon>Trifolium</taxon>
    </lineage>
</organism>
<proteinExistence type="predicted"/>
<feature type="compositionally biased region" description="Acidic residues" evidence="1">
    <location>
        <begin position="62"/>
        <end position="72"/>
    </location>
</feature>
<sequence>KTRMKRGNSKANAQEKKKKPAKKASTSKPSKARKKLKFKQEKSSDSGKTDSDWAQFLKMYDPNEEETGSEEEVTQKLPRTKESKKEDSKLPESVQDS</sequence>
<feature type="region of interest" description="Disordered" evidence="1">
    <location>
        <begin position="1"/>
        <end position="97"/>
    </location>
</feature>
<evidence type="ECO:0000256" key="1">
    <source>
        <dbReference type="SAM" id="MobiDB-lite"/>
    </source>
</evidence>
<keyword evidence="3" id="KW-1185">Reference proteome</keyword>
<reference evidence="2 3" key="1">
    <citation type="journal article" date="2018" name="Front. Plant Sci.">
        <title>Red Clover (Trifolium pratense) and Zigzag Clover (T. medium) - A Picture of Genomic Similarities and Differences.</title>
        <authorList>
            <person name="Dluhosova J."/>
            <person name="Istvanek J."/>
            <person name="Nedelnik J."/>
            <person name="Repkova J."/>
        </authorList>
    </citation>
    <scope>NUCLEOTIDE SEQUENCE [LARGE SCALE GENOMIC DNA]</scope>
    <source>
        <strain evidence="3">cv. 10/8</strain>
        <tissue evidence="2">Leaf</tissue>
    </source>
</reference>
<dbReference type="AlphaFoldDB" id="A0A392SUC8"/>
<dbReference type="EMBL" id="LXQA010447268">
    <property type="protein sequence ID" value="MCI52441.1"/>
    <property type="molecule type" value="Genomic_DNA"/>
</dbReference>
<feature type="non-terminal residue" evidence="2">
    <location>
        <position position="1"/>
    </location>
</feature>
<dbReference type="Proteomes" id="UP000265520">
    <property type="component" value="Unassembled WGS sequence"/>
</dbReference>
<name>A0A392SUC8_9FABA</name>
<feature type="compositionally biased region" description="Basic and acidic residues" evidence="1">
    <location>
        <begin position="79"/>
        <end position="90"/>
    </location>
</feature>
<comment type="caution">
    <text evidence="2">The sequence shown here is derived from an EMBL/GenBank/DDBJ whole genome shotgun (WGS) entry which is preliminary data.</text>
</comment>
<feature type="compositionally biased region" description="Basic and acidic residues" evidence="1">
    <location>
        <begin position="38"/>
        <end position="51"/>
    </location>
</feature>
<evidence type="ECO:0000313" key="3">
    <source>
        <dbReference type="Proteomes" id="UP000265520"/>
    </source>
</evidence>
<accession>A0A392SUC8</accession>
<feature type="non-terminal residue" evidence="2">
    <location>
        <position position="97"/>
    </location>
</feature>
<evidence type="ECO:0000313" key="2">
    <source>
        <dbReference type="EMBL" id="MCI52441.1"/>
    </source>
</evidence>